<gene>
    <name evidence="1" type="ORF">OD750_001380</name>
</gene>
<proteinExistence type="predicted"/>
<dbReference type="EMBL" id="JAOVZO020000001">
    <property type="protein sequence ID" value="MDC8011191.1"/>
    <property type="molecule type" value="Genomic_DNA"/>
</dbReference>
<evidence type="ECO:0000313" key="1">
    <source>
        <dbReference type="EMBL" id="MDC8011191.1"/>
    </source>
</evidence>
<organism evidence="1 2">
    <name type="scientific">Tahibacter soli</name>
    <dbReference type="NCBI Taxonomy" id="2983605"/>
    <lineage>
        <taxon>Bacteria</taxon>
        <taxon>Pseudomonadati</taxon>
        <taxon>Pseudomonadota</taxon>
        <taxon>Gammaproteobacteria</taxon>
        <taxon>Lysobacterales</taxon>
        <taxon>Rhodanobacteraceae</taxon>
        <taxon>Tahibacter</taxon>
    </lineage>
</organism>
<name>A0A9X3YHP2_9GAMM</name>
<protein>
    <submittedName>
        <fullName evidence="1">Uncharacterized protein</fullName>
    </submittedName>
</protein>
<accession>A0A9X3YHP2</accession>
<dbReference type="Proteomes" id="UP001139971">
    <property type="component" value="Unassembled WGS sequence"/>
</dbReference>
<reference evidence="1" key="1">
    <citation type="submission" date="2023-02" db="EMBL/GenBank/DDBJ databases">
        <title>Tahibacter soli sp. nov. isolated from soil.</title>
        <authorList>
            <person name="Baek J.H."/>
            <person name="Lee J.K."/>
            <person name="Choi D.G."/>
            <person name="Jeon C.O."/>
        </authorList>
    </citation>
    <scope>NUCLEOTIDE SEQUENCE</scope>
    <source>
        <strain evidence="1">BL</strain>
    </source>
</reference>
<comment type="caution">
    <text evidence="1">The sequence shown here is derived from an EMBL/GenBank/DDBJ whole genome shotgun (WGS) entry which is preliminary data.</text>
</comment>
<evidence type="ECO:0000313" key="2">
    <source>
        <dbReference type="Proteomes" id="UP001139971"/>
    </source>
</evidence>
<dbReference type="RefSeq" id="WP_272841737.1">
    <property type="nucleotide sequence ID" value="NZ_JAOVZO020000001.1"/>
</dbReference>
<keyword evidence="2" id="KW-1185">Reference proteome</keyword>
<dbReference type="AlphaFoldDB" id="A0A9X3YHP2"/>
<sequence length="419" mass="44282">MYQNASTPPSDAPPDTNWADTNWVMRIAAADGAIEWRRSTSSPAVQQKAGVMAIDDAGDTLIVATTNENRLRLQTIATATGQPRQDRTIRCADACSPPVGVGLGRDGTARVGITGIDTQAGQAAFLLGVDMTAPPPTRLDQPGIAGAWWSPYANGEGFVLDYLPDSRTLFMPWFTFSRDGGNDPAGQRWYVVQGQVPANAVEVELPITESTGGAFDAGPATTPAIVGKATLTFTDCDNGTLRYRFDEGRNGGATGTITLSRLSPATHECLLADGTTQTRTSAPANGFDARMSGSWFEPATSGQGLQLTVQPGGIFFAPWFTYDPAGISDDPGKQRWYTVQGSLANARNGVVELPIVQTIGGAFDSVPTNNMYAVGKATITMLACDRATLDYRFDDNELAAPMRARSGSIDLVKAGGCAP</sequence>